<evidence type="ECO:0000313" key="2">
    <source>
        <dbReference type="Proteomes" id="UP000789366"/>
    </source>
</evidence>
<dbReference type="EMBL" id="CAJVPW010013176">
    <property type="protein sequence ID" value="CAG8642568.1"/>
    <property type="molecule type" value="Genomic_DNA"/>
</dbReference>
<gene>
    <name evidence="1" type="ORF">SPELUC_LOCUS8623</name>
</gene>
<feature type="non-terminal residue" evidence="1">
    <location>
        <position position="96"/>
    </location>
</feature>
<organism evidence="1 2">
    <name type="scientific">Cetraspora pellucida</name>
    <dbReference type="NCBI Taxonomy" id="1433469"/>
    <lineage>
        <taxon>Eukaryota</taxon>
        <taxon>Fungi</taxon>
        <taxon>Fungi incertae sedis</taxon>
        <taxon>Mucoromycota</taxon>
        <taxon>Glomeromycotina</taxon>
        <taxon>Glomeromycetes</taxon>
        <taxon>Diversisporales</taxon>
        <taxon>Gigasporaceae</taxon>
        <taxon>Cetraspora</taxon>
    </lineage>
</organism>
<dbReference type="Proteomes" id="UP000789366">
    <property type="component" value="Unassembled WGS sequence"/>
</dbReference>
<accession>A0ACA9NCY1</accession>
<keyword evidence="2" id="KW-1185">Reference proteome</keyword>
<evidence type="ECO:0000313" key="1">
    <source>
        <dbReference type="EMBL" id="CAG8642568.1"/>
    </source>
</evidence>
<proteinExistence type="predicted"/>
<comment type="caution">
    <text evidence="1">The sequence shown here is derived from an EMBL/GenBank/DDBJ whole genome shotgun (WGS) entry which is preliminary data.</text>
</comment>
<protein>
    <submittedName>
        <fullName evidence="1">9742_t:CDS:1</fullName>
    </submittedName>
</protein>
<reference evidence="1" key="1">
    <citation type="submission" date="2021-06" db="EMBL/GenBank/DDBJ databases">
        <authorList>
            <person name="Kallberg Y."/>
            <person name="Tangrot J."/>
            <person name="Rosling A."/>
        </authorList>
    </citation>
    <scope>NUCLEOTIDE SEQUENCE</scope>
    <source>
        <strain evidence="1">28 12/20/2015</strain>
    </source>
</reference>
<sequence>MTEENEVEEEPQEETPEINDVAMIIGDLSPETNPATQELEDNIEEYLHMIDQPTATEDLLTDEVTITEAIEALEKVISYQESLDVGNGFDENELMT</sequence>
<name>A0ACA9NCY1_9GLOM</name>